<feature type="transmembrane region" description="Helical" evidence="6">
    <location>
        <begin position="191"/>
        <end position="208"/>
    </location>
</feature>
<evidence type="ECO:0000256" key="3">
    <source>
        <dbReference type="ARBA" id="ARBA00022692"/>
    </source>
</evidence>
<protein>
    <submittedName>
        <fullName evidence="7">ABC transporter permease</fullName>
    </submittedName>
</protein>
<feature type="transmembrane region" description="Helical" evidence="6">
    <location>
        <begin position="215"/>
        <end position="234"/>
    </location>
</feature>
<comment type="caution">
    <text evidence="7">The sequence shown here is derived from an EMBL/GenBank/DDBJ whole genome shotgun (WGS) entry which is preliminary data.</text>
</comment>
<evidence type="ECO:0000256" key="2">
    <source>
        <dbReference type="ARBA" id="ARBA00022475"/>
    </source>
</evidence>
<keyword evidence="3 6" id="KW-0812">Transmembrane</keyword>
<feature type="transmembrane region" description="Helical" evidence="6">
    <location>
        <begin position="7"/>
        <end position="26"/>
    </location>
</feature>
<gene>
    <name evidence="7" type="ORF">FJY75_05075</name>
</gene>
<feature type="transmembrane region" description="Helical" evidence="6">
    <location>
        <begin position="38"/>
        <end position="62"/>
    </location>
</feature>
<proteinExistence type="predicted"/>
<accession>A0A937XC52</accession>
<feature type="transmembrane region" description="Helical" evidence="6">
    <location>
        <begin position="158"/>
        <end position="179"/>
    </location>
</feature>
<dbReference type="Proteomes" id="UP000748308">
    <property type="component" value="Unassembled WGS sequence"/>
</dbReference>
<sequence length="279" mass="28739">VIVTGGIDLSVGSLIALAAVVATGLIGQLGGASASGGAMLLGGLGAILLCGLVGAFSGLVITRFQVPPFIATLGMMLVASGIAYILSQGKPIYQVPESFVTLGRGVDPLLGVPYTVLLMLALYALAHLLMARTTLGRYIYAVGGNPEAARLAGVRVRAVLLFVYTLCAILAGLGGVVMASQLKSGAPTYGLMYELYVIAAVVVGGTSLSGGEGRVLGTLIGAFIIAVIQNGMNLTNVESYTQKVVLGLVILGAVLLDRLKHRGWFRRRRGRGPAREVES</sequence>
<evidence type="ECO:0000256" key="1">
    <source>
        <dbReference type="ARBA" id="ARBA00004651"/>
    </source>
</evidence>
<dbReference type="Pfam" id="PF02653">
    <property type="entry name" value="BPD_transp_2"/>
    <property type="match status" value="1"/>
</dbReference>
<keyword evidence="2" id="KW-1003">Cell membrane</keyword>
<dbReference type="InterPro" id="IPR001851">
    <property type="entry name" value="ABC_transp_permease"/>
</dbReference>
<dbReference type="CDD" id="cd06579">
    <property type="entry name" value="TM_PBP1_transp_AraH_like"/>
    <property type="match status" value="1"/>
</dbReference>
<evidence type="ECO:0000256" key="6">
    <source>
        <dbReference type="SAM" id="Phobius"/>
    </source>
</evidence>
<reference evidence="7" key="1">
    <citation type="submission" date="2019-03" db="EMBL/GenBank/DDBJ databases">
        <title>Lake Tanganyika Metagenome-Assembled Genomes (MAGs).</title>
        <authorList>
            <person name="Tran P."/>
        </authorList>
    </citation>
    <scope>NUCLEOTIDE SEQUENCE</scope>
    <source>
        <strain evidence="7">M_DeepCast_400m_m2_100</strain>
    </source>
</reference>
<feature type="transmembrane region" description="Helical" evidence="6">
    <location>
        <begin position="109"/>
        <end position="130"/>
    </location>
</feature>
<feature type="transmembrane region" description="Helical" evidence="6">
    <location>
        <begin position="240"/>
        <end position="259"/>
    </location>
</feature>
<dbReference type="GO" id="GO:0005886">
    <property type="term" value="C:plasma membrane"/>
    <property type="evidence" value="ECO:0007669"/>
    <property type="project" value="UniProtKB-SubCell"/>
</dbReference>
<name>A0A937XC52_UNCEI</name>
<dbReference type="EMBL" id="VGIY01000089">
    <property type="protein sequence ID" value="MBM3317203.1"/>
    <property type="molecule type" value="Genomic_DNA"/>
</dbReference>
<dbReference type="PANTHER" id="PTHR32196:SF72">
    <property type="entry name" value="RIBOSE IMPORT PERMEASE PROTEIN RBSC"/>
    <property type="match status" value="1"/>
</dbReference>
<feature type="non-terminal residue" evidence="7">
    <location>
        <position position="1"/>
    </location>
</feature>
<evidence type="ECO:0000256" key="4">
    <source>
        <dbReference type="ARBA" id="ARBA00022989"/>
    </source>
</evidence>
<dbReference type="GO" id="GO:0022857">
    <property type="term" value="F:transmembrane transporter activity"/>
    <property type="evidence" value="ECO:0007669"/>
    <property type="project" value="InterPro"/>
</dbReference>
<evidence type="ECO:0000313" key="8">
    <source>
        <dbReference type="Proteomes" id="UP000748308"/>
    </source>
</evidence>
<comment type="subcellular location">
    <subcellularLocation>
        <location evidence="1">Cell membrane</location>
        <topology evidence="1">Multi-pass membrane protein</topology>
    </subcellularLocation>
</comment>
<dbReference type="PANTHER" id="PTHR32196">
    <property type="entry name" value="ABC TRANSPORTER PERMEASE PROTEIN YPHD-RELATED-RELATED"/>
    <property type="match status" value="1"/>
</dbReference>
<feature type="transmembrane region" description="Helical" evidence="6">
    <location>
        <begin position="69"/>
        <end position="89"/>
    </location>
</feature>
<organism evidence="7 8">
    <name type="scientific">Eiseniibacteriota bacterium</name>
    <dbReference type="NCBI Taxonomy" id="2212470"/>
    <lineage>
        <taxon>Bacteria</taxon>
        <taxon>Candidatus Eiseniibacteriota</taxon>
    </lineage>
</organism>
<dbReference type="AlphaFoldDB" id="A0A937XC52"/>
<keyword evidence="5 6" id="KW-0472">Membrane</keyword>
<evidence type="ECO:0000256" key="5">
    <source>
        <dbReference type="ARBA" id="ARBA00023136"/>
    </source>
</evidence>
<evidence type="ECO:0000313" key="7">
    <source>
        <dbReference type="EMBL" id="MBM3317203.1"/>
    </source>
</evidence>
<keyword evidence="4 6" id="KW-1133">Transmembrane helix</keyword>